<proteinExistence type="predicted"/>
<protein>
    <submittedName>
        <fullName evidence="1">Uncharacterized protein</fullName>
    </submittedName>
</protein>
<name>A0ABN2S730_9MICO</name>
<keyword evidence="2" id="KW-1185">Reference proteome</keyword>
<gene>
    <name evidence="1" type="ORF">GCM10009777_13970</name>
</gene>
<comment type="caution">
    <text evidence="1">The sequence shown here is derived from an EMBL/GenBank/DDBJ whole genome shotgun (WGS) entry which is preliminary data.</text>
</comment>
<dbReference type="RefSeq" id="WP_344059849.1">
    <property type="nucleotide sequence ID" value="NZ_BAAAOH010000001.1"/>
</dbReference>
<organism evidence="1 2">
    <name type="scientific">Microbacterium pumilum</name>
    <dbReference type="NCBI Taxonomy" id="344165"/>
    <lineage>
        <taxon>Bacteria</taxon>
        <taxon>Bacillati</taxon>
        <taxon>Actinomycetota</taxon>
        <taxon>Actinomycetes</taxon>
        <taxon>Micrococcales</taxon>
        <taxon>Microbacteriaceae</taxon>
        <taxon>Microbacterium</taxon>
    </lineage>
</organism>
<accession>A0ABN2S730</accession>
<dbReference type="EMBL" id="BAAAOH010000001">
    <property type="protein sequence ID" value="GAA1981602.1"/>
    <property type="molecule type" value="Genomic_DNA"/>
</dbReference>
<dbReference type="Proteomes" id="UP001500326">
    <property type="component" value="Unassembled WGS sequence"/>
</dbReference>
<reference evidence="1 2" key="1">
    <citation type="journal article" date="2019" name="Int. J. Syst. Evol. Microbiol.">
        <title>The Global Catalogue of Microorganisms (GCM) 10K type strain sequencing project: providing services to taxonomists for standard genome sequencing and annotation.</title>
        <authorList>
            <consortium name="The Broad Institute Genomics Platform"/>
            <consortium name="The Broad Institute Genome Sequencing Center for Infectious Disease"/>
            <person name="Wu L."/>
            <person name="Ma J."/>
        </authorList>
    </citation>
    <scope>NUCLEOTIDE SEQUENCE [LARGE SCALE GENOMIC DNA]</scope>
    <source>
        <strain evidence="1 2">JCM 14902</strain>
    </source>
</reference>
<evidence type="ECO:0000313" key="1">
    <source>
        <dbReference type="EMBL" id="GAA1981602.1"/>
    </source>
</evidence>
<evidence type="ECO:0000313" key="2">
    <source>
        <dbReference type="Proteomes" id="UP001500326"/>
    </source>
</evidence>
<sequence length="111" mass="11805">MKLLTNSSGAYLTGDDIANAVLGYGAALANEQRVDLVDVPYIAEHGRVGSVRLIVGWHATMNAEVHQGQGVELLDGATLAELRKRVAALNPSGDTPLASDEISYLARVEEF</sequence>